<dbReference type="RefSeq" id="WP_086725391.1">
    <property type="nucleotide sequence ID" value="NZ_MUBM01000088.1"/>
</dbReference>
<gene>
    <name evidence="2" type="ORF">ABT317_06960</name>
</gene>
<organism evidence="2 3">
    <name type="scientific">Streptomyces carpinensis</name>
    <dbReference type="NCBI Taxonomy" id="66369"/>
    <lineage>
        <taxon>Bacteria</taxon>
        <taxon>Bacillati</taxon>
        <taxon>Actinomycetota</taxon>
        <taxon>Actinomycetes</taxon>
        <taxon>Kitasatosporales</taxon>
        <taxon>Streptomycetaceae</taxon>
        <taxon>Streptomyces</taxon>
    </lineage>
</organism>
<sequence length="297" mass="31073">MSARTARLFLVLALSAAAGGAVTGCGSEQGSGRGAQSRVFGPSPVAEARARQVADAWDGSEAARAWRKGYYPTEEGVQLPEDAFHDAADKQAYGNHNFTLHGRLPAAPRKDGRVKWESGDSLTLPLMEAQEAYEAVAHGSDDGPRLIVTGAKLGEMTLATSRGPATVPAWLFTLDGYDTPLKQAAVHPFKPSTPPVEPVAQGPSDTLQPLPRLVGTAGDGRSVTVIADHGACDDGPAVDVLETDGSVVLSASVVGTKEGPCTDQALREMVTVNLDRPLGDRVLLDAFTGRPVPYGRP</sequence>
<dbReference type="Proteomes" id="UP001458415">
    <property type="component" value="Unassembled WGS sequence"/>
</dbReference>
<proteinExistence type="predicted"/>
<comment type="caution">
    <text evidence="2">The sequence shown here is derived from an EMBL/GenBank/DDBJ whole genome shotgun (WGS) entry which is preliminary data.</text>
</comment>
<evidence type="ECO:0000313" key="2">
    <source>
        <dbReference type="EMBL" id="MER6976771.1"/>
    </source>
</evidence>
<name>A0ABV1VYZ5_9ACTN</name>
<keyword evidence="1" id="KW-0732">Signal</keyword>
<feature type="signal peptide" evidence="1">
    <location>
        <begin position="1"/>
        <end position="20"/>
    </location>
</feature>
<evidence type="ECO:0000313" key="3">
    <source>
        <dbReference type="Proteomes" id="UP001458415"/>
    </source>
</evidence>
<reference evidence="2 3" key="1">
    <citation type="submission" date="2024-06" db="EMBL/GenBank/DDBJ databases">
        <title>The Natural Products Discovery Center: Release of the First 8490 Sequenced Strains for Exploring Actinobacteria Biosynthetic Diversity.</title>
        <authorList>
            <person name="Kalkreuter E."/>
            <person name="Kautsar S.A."/>
            <person name="Yang D."/>
            <person name="Bader C.D."/>
            <person name="Teijaro C.N."/>
            <person name="Fluegel L."/>
            <person name="Davis C.M."/>
            <person name="Simpson J.R."/>
            <person name="Lauterbach L."/>
            <person name="Steele A.D."/>
            <person name="Gui C."/>
            <person name="Meng S."/>
            <person name="Li G."/>
            <person name="Viehrig K."/>
            <person name="Ye F."/>
            <person name="Su P."/>
            <person name="Kiefer A.F."/>
            <person name="Nichols A."/>
            <person name="Cepeda A.J."/>
            <person name="Yan W."/>
            <person name="Fan B."/>
            <person name="Jiang Y."/>
            <person name="Adhikari A."/>
            <person name="Zheng C.-J."/>
            <person name="Schuster L."/>
            <person name="Cowan T.M."/>
            <person name="Smanski M.J."/>
            <person name="Chevrette M.G."/>
            <person name="De Carvalho L.P.S."/>
            <person name="Shen B."/>
        </authorList>
    </citation>
    <scope>NUCLEOTIDE SEQUENCE [LARGE SCALE GENOMIC DNA]</scope>
    <source>
        <strain evidence="2 3">NPDC000634</strain>
    </source>
</reference>
<feature type="chain" id="PRO_5047143507" description="Lipoprotein" evidence="1">
    <location>
        <begin position="21"/>
        <end position="297"/>
    </location>
</feature>
<dbReference type="PROSITE" id="PS51257">
    <property type="entry name" value="PROKAR_LIPOPROTEIN"/>
    <property type="match status" value="1"/>
</dbReference>
<dbReference type="EMBL" id="JBEPCU010000066">
    <property type="protein sequence ID" value="MER6976771.1"/>
    <property type="molecule type" value="Genomic_DNA"/>
</dbReference>
<accession>A0ABV1VYZ5</accession>
<evidence type="ECO:0000256" key="1">
    <source>
        <dbReference type="SAM" id="SignalP"/>
    </source>
</evidence>
<evidence type="ECO:0008006" key="4">
    <source>
        <dbReference type="Google" id="ProtNLM"/>
    </source>
</evidence>
<keyword evidence="3" id="KW-1185">Reference proteome</keyword>
<protein>
    <recommendedName>
        <fullName evidence="4">Lipoprotein</fullName>
    </recommendedName>
</protein>